<organism evidence="2 3">
    <name type="scientific">Amycolatopsis heterodermiae</name>
    <dbReference type="NCBI Taxonomy" id="3110235"/>
    <lineage>
        <taxon>Bacteria</taxon>
        <taxon>Bacillati</taxon>
        <taxon>Actinomycetota</taxon>
        <taxon>Actinomycetes</taxon>
        <taxon>Pseudonocardiales</taxon>
        <taxon>Pseudonocardiaceae</taxon>
        <taxon>Amycolatopsis</taxon>
    </lineage>
</organism>
<keyword evidence="1" id="KW-1133">Transmembrane helix</keyword>
<keyword evidence="3" id="KW-1185">Reference proteome</keyword>
<sequence length="223" mass="23446">MTTTAPKSSAAGAIVTNLVVDLVAPIALYYGLRAAGVDQLLALLAGGAAPLVHVIWQVVRTRKVGGLALFTLTILVLSVAASFLTGSERFLLAKDGWLTAVAGLWLLGTLRTNRPFIYEAARPIADAKAKTPEDTWTHRFATSESFRHGMRVVTAAWGIALVLDAVVRGVMAYTLPVDLVPGLGGAQYAVLFIGLQIFGQVYGQRTGLIGDKKKSAAAGTVTA</sequence>
<dbReference type="EMBL" id="JAYFSI010000008">
    <property type="protein sequence ID" value="MEA5364139.1"/>
    <property type="molecule type" value="Genomic_DNA"/>
</dbReference>
<evidence type="ECO:0000256" key="1">
    <source>
        <dbReference type="SAM" id="Phobius"/>
    </source>
</evidence>
<feature type="transmembrane region" description="Helical" evidence="1">
    <location>
        <begin position="12"/>
        <end position="32"/>
    </location>
</feature>
<evidence type="ECO:0000313" key="2">
    <source>
        <dbReference type="EMBL" id="MEA5364139.1"/>
    </source>
</evidence>
<feature type="transmembrane region" description="Helical" evidence="1">
    <location>
        <begin position="185"/>
        <end position="203"/>
    </location>
</feature>
<dbReference type="RefSeq" id="WP_323331880.1">
    <property type="nucleotide sequence ID" value="NZ_JAYFSI010000008.1"/>
</dbReference>
<keyword evidence="1" id="KW-0472">Membrane</keyword>
<feature type="transmembrane region" description="Helical" evidence="1">
    <location>
        <begin position="152"/>
        <end position="173"/>
    </location>
</feature>
<comment type="caution">
    <text evidence="2">The sequence shown here is derived from an EMBL/GenBank/DDBJ whole genome shotgun (WGS) entry which is preliminary data.</text>
</comment>
<accession>A0ABU5REJ3</accession>
<dbReference type="Proteomes" id="UP001304298">
    <property type="component" value="Unassembled WGS sequence"/>
</dbReference>
<proteinExistence type="predicted"/>
<dbReference type="NCBIfam" id="NF041646">
    <property type="entry name" value="VC0807_fam"/>
    <property type="match status" value="1"/>
</dbReference>
<gene>
    <name evidence="2" type="ORF">VA596_31715</name>
</gene>
<feature type="transmembrane region" description="Helical" evidence="1">
    <location>
        <begin position="39"/>
        <end position="59"/>
    </location>
</feature>
<keyword evidence="1" id="KW-0812">Transmembrane</keyword>
<protein>
    <submittedName>
        <fullName evidence="2">VC0807 family protein</fullName>
    </submittedName>
</protein>
<evidence type="ECO:0000313" key="3">
    <source>
        <dbReference type="Proteomes" id="UP001304298"/>
    </source>
</evidence>
<reference evidence="2 3" key="1">
    <citation type="submission" date="2023-12" db="EMBL/GenBank/DDBJ databases">
        <title>Amycolatopsis sp. V23-08.</title>
        <authorList>
            <person name="Somphong A."/>
        </authorList>
    </citation>
    <scope>NUCLEOTIDE SEQUENCE [LARGE SCALE GENOMIC DNA]</scope>
    <source>
        <strain evidence="2 3">V23-08</strain>
    </source>
</reference>
<name>A0ABU5REJ3_9PSEU</name>
<feature type="transmembrane region" description="Helical" evidence="1">
    <location>
        <begin position="65"/>
        <end position="84"/>
    </location>
</feature>